<dbReference type="KEGG" id="csty:KN1_11310"/>
<evidence type="ECO:0000313" key="3">
    <source>
        <dbReference type="Proteomes" id="UP000825123"/>
    </source>
</evidence>
<dbReference type="AlphaFoldDB" id="A0A8D5U6P3"/>
<dbReference type="GeneID" id="66162867"/>
<sequence length="397" mass="43766">MVKVCPRCGTINDDLSTVCVRCGYQFPPLSYNPYTPPFGKKKSKAPIIAALVLVILIASVGGYLYYSGFLYQKGVSAPAVPSYVLPNSLDAYNALTDALGNNYRVTLLNGTSGSGFLVFGTVNDPTTFINYSYLYYIEKGDFVKVFPPGSKEYLPYDLAVLRLVPAKYHVATAVLMNTTGLHYTGGNYTVMLIGTFSHGSSVYIPDYPADGFTVMMFITPPKTPVNESTNYTFEGLNVGMEGWHVKLTGEIYYPYSTTPYIVVQWEPYWHEANDSWTTGEFNVWVVNPSPNGTVSESNINMLVGGGGNGSITGLKPGDLIEVEANYDGYDNTLYAKAVDLNTSSVITLKLPLYSNFTVPKPGYYWTEVNAGTGNSYWNWGIVYLSVFNNVYVNIERE</sequence>
<evidence type="ECO:0000256" key="1">
    <source>
        <dbReference type="SAM" id="Phobius"/>
    </source>
</evidence>
<name>A0A8D5U6P3_9CREN</name>
<keyword evidence="1" id="KW-0472">Membrane</keyword>
<dbReference type="RefSeq" id="WP_221289863.1">
    <property type="nucleotide sequence ID" value="NZ_AP024597.1"/>
</dbReference>
<evidence type="ECO:0000313" key="2">
    <source>
        <dbReference type="EMBL" id="BCU69834.1"/>
    </source>
</evidence>
<reference evidence="2 3" key="1">
    <citation type="submission" date="2021-04" db="EMBL/GenBank/DDBJ databases">
        <title>Complete genome sequence of Stygiolobus sp. KN-1.</title>
        <authorList>
            <person name="Nakamura K."/>
            <person name="Sakai H."/>
            <person name="Kurosawa N."/>
        </authorList>
    </citation>
    <scope>NUCLEOTIDE SEQUENCE [LARGE SCALE GENOMIC DNA]</scope>
    <source>
        <strain evidence="2 3">KN-1</strain>
    </source>
</reference>
<keyword evidence="1" id="KW-1133">Transmembrane helix</keyword>
<organism evidence="2 3">
    <name type="scientific">Stygiolobus caldivivus</name>
    <dbReference type="NCBI Taxonomy" id="2824673"/>
    <lineage>
        <taxon>Archaea</taxon>
        <taxon>Thermoproteota</taxon>
        <taxon>Thermoprotei</taxon>
        <taxon>Sulfolobales</taxon>
        <taxon>Sulfolobaceae</taxon>
        <taxon>Stygiolobus</taxon>
    </lineage>
</organism>
<dbReference type="EMBL" id="AP024597">
    <property type="protein sequence ID" value="BCU69834.1"/>
    <property type="molecule type" value="Genomic_DNA"/>
</dbReference>
<feature type="transmembrane region" description="Helical" evidence="1">
    <location>
        <begin position="47"/>
        <end position="66"/>
    </location>
</feature>
<keyword evidence="3" id="KW-1185">Reference proteome</keyword>
<evidence type="ECO:0008006" key="4">
    <source>
        <dbReference type="Google" id="ProtNLM"/>
    </source>
</evidence>
<accession>A0A8D5U6P3</accession>
<gene>
    <name evidence="2" type="ORF">KN1_11310</name>
</gene>
<proteinExistence type="predicted"/>
<protein>
    <recommendedName>
        <fullName evidence="4">Zinc-ribbon domain-containing protein</fullName>
    </recommendedName>
</protein>
<dbReference type="Proteomes" id="UP000825123">
    <property type="component" value="Chromosome"/>
</dbReference>
<keyword evidence="1" id="KW-0812">Transmembrane</keyword>